<sequence length="179" mass="20986">MWKMIFLLCLITYVNFITSNPTTQSDYLLQAEANTTNSDITEHLTGEFTVTEMSSTSTNSEPIIKSDHDTASVEEVTSNEPYETITESDETNDTEHNLDFTTDNHHPYEHHNDNHENHEDDHDYEHDHQHDHEHDHEHYHEHEHNHNKADQSFNLPENIHKRTRGKHSDSTNPKKVNKL</sequence>
<protein>
    <submittedName>
        <fullName evidence="4">Secreted phosphoprotein 1</fullName>
    </submittedName>
</protein>
<reference evidence="3" key="1">
    <citation type="journal article" date="2012" name="PLoS Negl. Trop. Dis.">
        <title>A systematically improved high quality genome and transcriptome of the human blood fluke Schistosoma mansoni.</title>
        <authorList>
            <person name="Protasio A.V."/>
            <person name="Tsai I.J."/>
            <person name="Babbage A."/>
            <person name="Nichol S."/>
            <person name="Hunt M."/>
            <person name="Aslett M.A."/>
            <person name="De Silva N."/>
            <person name="Velarde G.S."/>
            <person name="Anderson T.J."/>
            <person name="Clark R.C."/>
            <person name="Davidson C."/>
            <person name="Dillon G.P."/>
            <person name="Holroyd N.E."/>
            <person name="LoVerde P.T."/>
            <person name="Lloyd C."/>
            <person name="McQuillan J."/>
            <person name="Oliveira G."/>
            <person name="Otto T.D."/>
            <person name="Parker-Manuel S.J."/>
            <person name="Quail M.A."/>
            <person name="Wilson R.A."/>
            <person name="Zerlotini A."/>
            <person name="Dunne D.W."/>
            <person name="Berriman M."/>
        </authorList>
    </citation>
    <scope>NUCLEOTIDE SEQUENCE [LARGE SCALE GENOMIC DNA]</scope>
    <source>
        <strain evidence="3">Puerto Rican</strain>
    </source>
</reference>
<feature type="compositionally biased region" description="Basic and acidic residues" evidence="1">
    <location>
        <begin position="93"/>
        <end position="149"/>
    </location>
</feature>
<dbReference type="Proteomes" id="UP000008854">
    <property type="component" value="Unassembled WGS sequence"/>
</dbReference>
<proteinExistence type="predicted"/>
<dbReference type="InParanoid" id="A0A3Q0KUB0"/>
<feature type="chain" id="PRO_5018241209" evidence="2">
    <location>
        <begin position="20"/>
        <end position="179"/>
    </location>
</feature>
<evidence type="ECO:0000313" key="3">
    <source>
        <dbReference type="Proteomes" id="UP000008854"/>
    </source>
</evidence>
<dbReference type="WBParaSite" id="Smp_194040.1">
    <property type="protein sequence ID" value="Smp_194040.1"/>
    <property type="gene ID" value="Smp_194040"/>
</dbReference>
<keyword evidence="2" id="KW-0732">Signal</keyword>
<feature type="compositionally biased region" description="Polar residues" evidence="1">
    <location>
        <begin position="51"/>
        <end position="61"/>
    </location>
</feature>
<organism evidence="3 4">
    <name type="scientific">Schistosoma mansoni</name>
    <name type="common">Blood fluke</name>
    <dbReference type="NCBI Taxonomy" id="6183"/>
    <lineage>
        <taxon>Eukaryota</taxon>
        <taxon>Metazoa</taxon>
        <taxon>Spiralia</taxon>
        <taxon>Lophotrochozoa</taxon>
        <taxon>Platyhelminthes</taxon>
        <taxon>Trematoda</taxon>
        <taxon>Digenea</taxon>
        <taxon>Strigeidida</taxon>
        <taxon>Schistosomatoidea</taxon>
        <taxon>Schistosomatidae</taxon>
        <taxon>Schistosoma</taxon>
    </lineage>
</organism>
<evidence type="ECO:0000256" key="2">
    <source>
        <dbReference type="SAM" id="SignalP"/>
    </source>
</evidence>
<keyword evidence="3" id="KW-1185">Reference proteome</keyword>
<name>A0A3Q0KUB0_SCHMA</name>
<evidence type="ECO:0000313" key="4">
    <source>
        <dbReference type="WBParaSite" id="Smp_194040.1"/>
    </source>
</evidence>
<dbReference type="AlphaFoldDB" id="A0A3Q0KUB0"/>
<feature type="region of interest" description="Disordered" evidence="1">
    <location>
        <begin position="51"/>
        <end position="153"/>
    </location>
</feature>
<evidence type="ECO:0000256" key="1">
    <source>
        <dbReference type="SAM" id="MobiDB-lite"/>
    </source>
</evidence>
<reference evidence="4" key="2">
    <citation type="submission" date="2018-12" db="UniProtKB">
        <authorList>
            <consortium name="WormBaseParasite"/>
        </authorList>
    </citation>
    <scope>IDENTIFICATION</scope>
    <source>
        <strain evidence="4">Puerto Rican</strain>
    </source>
</reference>
<feature type="signal peptide" evidence="2">
    <location>
        <begin position="1"/>
        <end position="19"/>
    </location>
</feature>
<accession>A0A3Q0KUB0</accession>